<reference evidence="2 3" key="1">
    <citation type="submission" date="2018-08" db="EMBL/GenBank/DDBJ databases">
        <title>Proposal of Muricauda 72 sp.nov. and Muricauda NH166 sp.nov., isolated from seawater.</title>
        <authorList>
            <person name="Cheng H."/>
            <person name="Wu Y.-H."/>
            <person name="Guo L.-L."/>
            <person name="Xu X.-W."/>
        </authorList>
    </citation>
    <scope>NUCLEOTIDE SEQUENCE [LARGE SCALE GENOMIC DNA]</scope>
    <source>
        <strain evidence="2 3">KCTC 22173</strain>
    </source>
</reference>
<evidence type="ECO:0000313" key="3">
    <source>
        <dbReference type="Proteomes" id="UP000266067"/>
    </source>
</evidence>
<keyword evidence="3" id="KW-1185">Reference proteome</keyword>
<feature type="transmembrane region" description="Helical" evidence="1">
    <location>
        <begin position="9"/>
        <end position="26"/>
    </location>
</feature>
<keyword evidence="1" id="KW-0472">Membrane</keyword>
<name>A0A3A1NB04_9FLAO</name>
<protein>
    <submittedName>
        <fullName evidence="2">Uncharacterized protein</fullName>
    </submittedName>
</protein>
<sequence length="96" mass="11591">MKNLWGRKTYFYVISLRIFLLCILQFKIQYCTIFLSFDIGNGRYFFLVLKKKSEIDICQIDVIFLQKRKIMVANSYKPKIEKYTFYMNFLQGMIGV</sequence>
<dbReference type="AlphaFoldDB" id="A0A3A1NB04"/>
<accession>A0A3A1NB04</accession>
<organism evidence="2 3">
    <name type="scientific">Flagellimonas lutimaris</name>
    <dbReference type="NCBI Taxonomy" id="475082"/>
    <lineage>
        <taxon>Bacteria</taxon>
        <taxon>Pseudomonadati</taxon>
        <taxon>Bacteroidota</taxon>
        <taxon>Flavobacteriia</taxon>
        <taxon>Flavobacteriales</taxon>
        <taxon>Flavobacteriaceae</taxon>
        <taxon>Flagellimonas</taxon>
    </lineage>
</organism>
<proteinExistence type="predicted"/>
<dbReference type="Proteomes" id="UP000266067">
    <property type="component" value="Unassembled WGS sequence"/>
</dbReference>
<evidence type="ECO:0000313" key="2">
    <source>
        <dbReference type="EMBL" id="RIV37487.1"/>
    </source>
</evidence>
<evidence type="ECO:0000256" key="1">
    <source>
        <dbReference type="SAM" id="Phobius"/>
    </source>
</evidence>
<keyword evidence="1" id="KW-1133">Transmembrane helix</keyword>
<dbReference type="EMBL" id="QXFH01000023">
    <property type="protein sequence ID" value="RIV37487.1"/>
    <property type="molecule type" value="Genomic_DNA"/>
</dbReference>
<gene>
    <name evidence="2" type="ORF">D2V08_01100</name>
</gene>
<keyword evidence="1" id="KW-0812">Transmembrane</keyword>
<comment type="caution">
    <text evidence="2">The sequence shown here is derived from an EMBL/GenBank/DDBJ whole genome shotgun (WGS) entry which is preliminary data.</text>
</comment>